<evidence type="ECO:0000259" key="4">
    <source>
        <dbReference type="PROSITE" id="PS50883"/>
    </source>
</evidence>
<proteinExistence type="predicted"/>
<dbReference type="InterPro" id="IPR029787">
    <property type="entry name" value="Nucleotide_cyclase"/>
</dbReference>
<dbReference type="Pfam" id="PF08448">
    <property type="entry name" value="PAS_4"/>
    <property type="match status" value="1"/>
</dbReference>
<dbReference type="Pfam" id="PF00563">
    <property type="entry name" value="EAL"/>
    <property type="match status" value="1"/>
</dbReference>
<protein>
    <submittedName>
        <fullName evidence="6">Putative diguanylate cyclase/phosphodiesterase (GGDEF &amp; EAL domains) with PAS/PAC sensor(S) and Response Regulator Receiver modulation</fullName>
    </submittedName>
</protein>
<feature type="modified residue" description="4-aspartylphosphate" evidence="1">
    <location>
        <position position="55"/>
    </location>
</feature>
<dbReference type="NCBIfam" id="TIGR00254">
    <property type="entry name" value="GGDEF"/>
    <property type="match status" value="1"/>
</dbReference>
<dbReference type="Gene3D" id="3.30.70.270">
    <property type="match status" value="1"/>
</dbReference>
<dbReference type="CDD" id="cd01948">
    <property type="entry name" value="EAL"/>
    <property type="match status" value="1"/>
</dbReference>
<dbReference type="EMBL" id="CP000116">
    <property type="protein sequence ID" value="AAZ97222.1"/>
    <property type="molecule type" value="Genomic_DNA"/>
</dbReference>
<dbReference type="InterPro" id="IPR013656">
    <property type="entry name" value="PAS_4"/>
</dbReference>
<dbReference type="PROSITE" id="PS50887">
    <property type="entry name" value="GGDEF"/>
    <property type="match status" value="1"/>
</dbReference>
<gene>
    <name evidence="6" type="ordered locus">Tbd_1269</name>
</gene>
<keyword evidence="7" id="KW-1185">Reference proteome</keyword>
<dbReference type="SUPFAM" id="SSF55785">
    <property type="entry name" value="PYP-like sensor domain (PAS domain)"/>
    <property type="match status" value="1"/>
</dbReference>
<feature type="domain" description="GGDEF" evidence="5">
    <location>
        <begin position="289"/>
        <end position="434"/>
    </location>
</feature>
<dbReference type="CDD" id="cd00130">
    <property type="entry name" value="PAS"/>
    <property type="match status" value="1"/>
</dbReference>
<dbReference type="eggNOG" id="COG0745">
    <property type="taxonomic scope" value="Bacteria"/>
</dbReference>
<dbReference type="InterPro" id="IPR001633">
    <property type="entry name" value="EAL_dom"/>
</dbReference>
<dbReference type="SMART" id="SM00448">
    <property type="entry name" value="REC"/>
    <property type="match status" value="1"/>
</dbReference>
<dbReference type="SMART" id="SM00052">
    <property type="entry name" value="EAL"/>
    <property type="match status" value="1"/>
</dbReference>
<evidence type="ECO:0000259" key="5">
    <source>
        <dbReference type="PROSITE" id="PS50887"/>
    </source>
</evidence>
<accession>Q3SJE2</accession>
<feature type="domain" description="PAS" evidence="3">
    <location>
        <begin position="133"/>
        <end position="203"/>
    </location>
</feature>
<dbReference type="Pfam" id="PF00072">
    <property type="entry name" value="Response_reg"/>
    <property type="match status" value="1"/>
</dbReference>
<dbReference type="PROSITE" id="PS50112">
    <property type="entry name" value="PAS"/>
    <property type="match status" value="1"/>
</dbReference>
<dbReference type="GO" id="GO:0000160">
    <property type="term" value="P:phosphorelay signal transduction system"/>
    <property type="evidence" value="ECO:0007669"/>
    <property type="project" value="InterPro"/>
</dbReference>
<dbReference type="SUPFAM" id="SSF52172">
    <property type="entry name" value="CheY-like"/>
    <property type="match status" value="1"/>
</dbReference>
<dbReference type="InterPro" id="IPR035965">
    <property type="entry name" value="PAS-like_dom_sf"/>
</dbReference>
<dbReference type="Proteomes" id="UP000008291">
    <property type="component" value="Chromosome"/>
</dbReference>
<dbReference type="RefSeq" id="WP_011311781.1">
    <property type="nucleotide sequence ID" value="NC_007404.1"/>
</dbReference>
<dbReference type="SUPFAM" id="SSF55073">
    <property type="entry name" value="Nucleotide cyclase"/>
    <property type="match status" value="1"/>
</dbReference>
<reference evidence="6 7" key="1">
    <citation type="journal article" date="2006" name="J. Bacteriol.">
        <title>The genome sequence of the obligately chemolithoautotrophic, facultatively anaerobic bacterium Thiobacillus denitrificans.</title>
        <authorList>
            <person name="Beller H.R."/>
            <person name="Chain P.S."/>
            <person name="Letain T.E."/>
            <person name="Chakicherla A."/>
            <person name="Larimer F.W."/>
            <person name="Richardson P.M."/>
            <person name="Coleman M.A."/>
            <person name="Wood A.P."/>
            <person name="Kelly D.P."/>
        </authorList>
    </citation>
    <scope>NUCLEOTIDE SEQUENCE [LARGE SCALE GENOMIC DNA]</scope>
    <source>
        <strain evidence="6 7">ATCC 25259</strain>
    </source>
</reference>
<dbReference type="CDD" id="cd01949">
    <property type="entry name" value="GGDEF"/>
    <property type="match status" value="1"/>
</dbReference>
<dbReference type="Pfam" id="PF00990">
    <property type="entry name" value="GGDEF"/>
    <property type="match status" value="1"/>
</dbReference>
<dbReference type="PROSITE" id="PS50110">
    <property type="entry name" value="RESPONSE_REGULATORY"/>
    <property type="match status" value="1"/>
</dbReference>
<dbReference type="eggNOG" id="COG5001">
    <property type="taxonomic scope" value="Bacteria"/>
</dbReference>
<dbReference type="InterPro" id="IPR043128">
    <property type="entry name" value="Rev_trsase/Diguanyl_cyclase"/>
</dbReference>
<dbReference type="Gene3D" id="3.40.50.2300">
    <property type="match status" value="1"/>
</dbReference>
<dbReference type="PANTHER" id="PTHR44757:SF2">
    <property type="entry name" value="BIOFILM ARCHITECTURE MAINTENANCE PROTEIN MBAA"/>
    <property type="match status" value="1"/>
</dbReference>
<evidence type="ECO:0000259" key="3">
    <source>
        <dbReference type="PROSITE" id="PS50112"/>
    </source>
</evidence>
<dbReference type="PROSITE" id="PS50883">
    <property type="entry name" value="EAL"/>
    <property type="match status" value="1"/>
</dbReference>
<dbReference type="PANTHER" id="PTHR44757">
    <property type="entry name" value="DIGUANYLATE CYCLASE DGCP"/>
    <property type="match status" value="1"/>
</dbReference>
<dbReference type="Gene3D" id="3.30.450.20">
    <property type="entry name" value="PAS domain"/>
    <property type="match status" value="1"/>
</dbReference>
<dbReference type="NCBIfam" id="TIGR00229">
    <property type="entry name" value="sensory_box"/>
    <property type="match status" value="1"/>
</dbReference>
<dbReference type="STRING" id="292415.Tbd_1269"/>
<dbReference type="InterPro" id="IPR001789">
    <property type="entry name" value="Sig_transdc_resp-reg_receiver"/>
</dbReference>
<feature type="domain" description="Response regulatory" evidence="2">
    <location>
        <begin position="6"/>
        <end position="121"/>
    </location>
</feature>
<name>Q3SJE2_THIDA</name>
<dbReference type="InterPro" id="IPR000014">
    <property type="entry name" value="PAS"/>
</dbReference>
<evidence type="ECO:0000256" key="1">
    <source>
        <dbReference type="PROSITE-ProRule" id="PRU00169"/>
    </source>
</evidence>
<dbReference type="InterPro" id="IPR052155">
    <property type="entry name" value="Biofilm_reg_signaling"/>
</dbReference>
<dbReference type="OrthoDB" id="9813903at2"/>
<keyword evidence="1" id="KW-0597">Phosphoprotein</keyword>
<dbReference type="SMART" id="SM00267">
    <property type="entry name" value="GGDEF"/>
    <property type="match status" value="1"/>
</dbReference>
<dbReference type="SUPFAM" id="SSF141868">
    <property type="entry name" value="EAL domain-like"/>
    <property type="match status" value="1"/>
</dbReference>
<dbReference type="Gene3D" id="3.20.20.450">
    <property type="entry name" value="EAL domain"/>
    <property type="match status" value="1"/>
</dbReference>
<dbReference type="KEGG" id="tbd:Tbd_1269"/>
<dbReference type="InterPro" id="IPR000160">
    <property type="entry name" value="GGDEF_dom"/>
</dbReference>
<dbReference type="InterPro" id="IPR011006">
    <property type="entry name" value="CheY-like_superfamily"/>
</dbReference>
<evidence type="ECO:0000313" key="7">
    <source>
        <dbReference type="Proteomes" id="UP000008291"/>
    </source>
</evidence>
<feature type="domain" description="EAL" evidence="4">
    <location>
        <begin position="443"/>
        <end position="695"/>
    </location>
</feature>
<dbReference type="AlphaFoldDB" id="Q3SJE2"/>
<evidence type="ECO:0000259" key="2">
    <source>
        <dbReference type="PROSITE" id="PS50110"/>
    </source>
</evidence>
<dbReference type="HOGENOM" id="CLU_000445_70_20_4"/>
<organism evidence="6 7">
    <name type="scientific">Thiobacillus denitrificans (strain ATCC 25259 / T1)</name>
    <dbReference type="NCBI Taxonomy" id="292415"/>
    <lineage>
        <taxon>Bacteria</taxon>
        <taxon>Pseudomonadati</taxon>
        <taxon>Pseudomonadota</taxon>
        <taxon>Betaproteobacteria</taxon>
        <taxon>Nitrosomonadales</taxon>
        <taxon>Thiobacillaceae</taxon>
        <taxon>Thiobacillus</taxon>
    </lineage>
</organism>
<sequence length="705" mass="76755">MAAATRILVADDEPTARLLMAAALEKAGFEVAVAVDGDDALRQFRAQPSALVMLDVDMPGRNGYELCAILRREFGDELPIVMVTAMDDNESIERAYEYGATDFIPKPINWSLIGHRVKYLLRASDALRELHAANARNAALLRAIPDLLFEVDVDGRYLSCHSSRKDLLVAPGESLIGRTIDDVLPPEAARICMAALHEANEAGLVTGRQFELMLASGAFWFELSVSRKSAEPGQKPTFVVLARNITERKAAEQKIYELAFFDSLTHLPNRQSFLERLAQDIRVAQREKQKLAVLFMDLDGFKGVNDTMGHDAGDLILQSAAERLRNSIRPGDSASRLAEDGAQVGLARLGGDEFTAVIPGITHEEDALRVANRIREQMRTPFVLAGSEVVLTSSIGIAVFPHDGADAATLLKHADTAMYHAKSCGRDNCQFYSAALTQRAQQRLTLENNLRQALERGEFDLVYQPQIDVASGRIRSVEALIRWNHPAGGVIAPQDFIPLAEENGLIVPIGEWALRTAATDAARWQDGGRVCVAVNLSPVQLRAADLVPTLVDILRETGLAPGLLELEVTEGALMEEREATHATLEALLAGGVQLALDDFGTGYSSLGYLKRVPLSNLKIDQSFVHGLPHDRENLAIVRTILALAKNLGFRTTAEGVETAEQATTLAGIGCDALQGFYFSRPLPAGAIPALLQRRWRLDETDPGGG</sequence>
<dbReference type="InterPro" id="IPR035919">
    <property type="entry name" value="EAL_sf"/>
</dbReference>
<evidence type="ECO:0000313" key="6">
    <source>
        <dbReference type="EMBL" id="AAZ97222.1"/>
    </source>
</evidence>